<dbReference type="PRINTS" id="PR00455">
    <property type="entry name" value="HTHTETR"/>
</dbReference>
<dbReference type="Gene3D" id="1.10.357.10">
    <property type="entry name" value="Tetracycline Repressor, domain 2"/>
    <property type="match status" value="1"/>
</dbReference>
<sequence length="201" mass="22519">MDKKISRSELKRSAIICAAMSEFQTKGFKATSMDDVAKRAEVSKRTVYNHFSSKEALFSAIILEMMALLCAFEHFAFSDDVALEVQLEKLVDIEIEQLKSQAFMDMARVIIAEAVHSPELIQGAMDEFNKQETPLNTWFQAALEAGALKGQSHEIIVTQFVGVIKAFCFWPQLLQGAAFPSDEEVVAIKKTVVEMVLKQYS</sequence>
<dbReference type="PROSITE" id="PS01081">
    <property type="entry name" value="HTH_TETR_1"/>
    <property type="match status" value="1"/>
</dbReference>
<evidence type="ECO:0000313" key="5">
    <source>
        <dbReference type="Proteomes" id="UP001195963"/>
    </source>
</evidence>
<dbReference type="SUPFAM" id="SSF46689">
    <property type="entry name" value="Homeodomain-like"/>
    <property type="match status" value="1"/>
</dbReference>
<comment type="caution">
    <text evidence="4">The sequence shown here is derived from an EMBL/GenBank/DDBJ whole genome shotgun (WGS) entry which is preliminary data.</text>
</comment>
<dbReference type="EMBL" id="JAHZST010000008">
    <property type="protein sequence ID" value="MBW8184590.1"/>
    <property type="molecule type" value="Genomic_DNA"/>
</dbReference>
<dbReference type="InterPro" id="IPR039536">
    <property type="entry name" value="TetR_C_Proteobacteria"/>
</dbReference>
<organism evidence="4 5">
    <name type="scientific">Shewanella nanhaiensis</name>
    <dbReference type="NCBI Taxonomy" id="2864872"/>
    <lineage>
        <taxon>Bacteria</taxon>
        <taxon>Pseudomonadati</taxon>
        <taxon>Pseudomonadota</taxon>
        <taxon>Gammaproteobacteria</taxon>
        <taxon>Alteromonadales</taxon>
        <taxon>Shewanellaceae</taxon>
        <taxon>Shewanella</taxon>
    </lineage>
</organism>
<evidence type="ECO:0000313" key="4">
    <source>
        <dbReference type="EMBL" id="MBW8184590.1"/>
    </source>
</evidence>
<dbReference type="InterPro" id="IPR009057">
    <property type="entry name" value="Homeodomain-like_sf"/>
</dbReference>
<dbReference type="PANTHER" id="PTHR30055">
    <property type="entry name" value="HTH-TYPE TRANSCRIPTIONAL REGULATOR RUTR"/>
    <property type="match status" value="1"/>
</dbReference>
<dbReference type="InterPro" id="IPR001647">
    <property type="entry name" value="HTH_TetR"/>
</dbReference>
<proteinExistence type="predicted"/>
<keyword evidence="5" id="KW-1185">Reference proteome</keyword>
<dbReference type="PANTHER" id="PTHR30055:SF146">
    <property type="entry name" value="HTH-TYPE TRANSCRIPTIONAL DUAL REGULATOR CECR"/>
    <property type="match status" value="1"/>
</dbReference>
<dbReference type="InterPro" id="IPR050109">
    <property type="entry name" value="HTH-type_TetR-like_transc_reg"/>
</dbReference>
<dbReference type="RefSeq" id="WP_220110086.1">
    <property type="nucleotide sequence ID" value="NZ_JAHZST010000008.1"/>
</dbReference>
<reference evidence="4 5" key="1">
    <citation type="submission" date="2021-07" db="EMBL/GenBank/DDBJ databases">
        <title>Shewanella sp. nov, isolated from SCS.</title>
        <authorList>
            <person name="Cao W.R."/>
        </authorList>
    </citation>
    <scope>NUCLEOTIDE SEQUENCE [LARGE SCALE GENOMIC DNA]</scope>
    <source>
        <strain evidence="4 5">NR704-98</strain>
    </source>
</reference>
<dbReference type="Gene3D" id="1.10.10.60">
    <property type="entry name" value="Homeodomain-like"/>
    <property type="match status" value="1"/>
</dbReference>
<dbReference type="InterPro" id="IPR036271">
    <property type="entry name" value="Tet_transcr_reg_TetR-rel_C_sf"/>
</dbReference>
<evidence type="ECO:0000256" key="1">
    <source>
        <dbReference type="ARBA" id="ARBA00023125"/>
    </source>
</evidence>
<feature type="DNA-binding region" description="H-T-H motif" evidence="2">
    <location>
        <begin position="32"/>
        <end position="51"/>
    </location>
</feature>
<name>A0ABS7E4M9_9GAMM</name>
<accession>A0ABS7E4M9</accession>
<dbReference type="Pfam" id="PF00440">
    <property type="entry name" value="TetR_N"/>
    <property type="match status" value="1"/>
</dbReference>
<protein>
    <submittedName>
        <fullName evidence="4">TetR/AcrR family transcriptional regulator</fullName>
    </submittedName>
</protein>
<dbReference type="SUPFAM" id="SSF48498">
    <property type="entry name" value="Tetracyclin repressor-like, C-terminal domain"/>
    <property type="match status" value="1"/>
</dbReference>
<keyword evidence="1 2" id="KW-0238">DNA-binding</keyword>
<dbReference type="Proteomes" id="UP001195963">
    <property type="component" value="Unassembled WGS sequence"/>
</dbReference>
<evidence type="ECO:0000259" key="3">
    <source>
        <dbReference type="PROSITE" id="PS50977"/>
    </source>
</evidence>
<gene>
    <name evidence="4" type="ORF">K0625_12995</name>
</gene>
<dbReference type="InterPro" id="IPR023772">
    <property type="entry name" value="DNA-bd_HTH_TetR-type_CS"/>
</dbReference>
<feature type="domain" description="HTH tetR-type" evidence="3">
    <location>
        <begin position="9"/>
        <end position="69"/>
    </location>
</feature>
<evidence type="ECO:0000256" key="2">
    <source>
        <dbReference type="PROSITE-ProRule" id="PRU00335"/>
    </source>
</evidence>
<dbReference type="Pfam" id="PF14246">
    <property type="entry name" value="TetR_C_7"/>
    <property type="match status" value="1"/>
</dbReference>
<dbReference type="PROSITE" id="PS50977">
    <property type="entry name" value="HTH_TETR_2"/>
    <property type="match status" value="1"/>
</dbReference>